<feature type="region of interest" description="Disordered" evidence="2">
    <location>
        <begin position="1779"/>
        <end position="1833"/>
    </location>
</feature>
<dbReference type="SMART" id="SM00233">
    <property type="entry name" value="PH"/>
    <property type="match status" value="1"/>
</dbReference>
<keyword evidence="1" id="KW-0040">ANK repeat</keyword>
<feature type="compositionally biased region" description="Basic residues" evidence="2">
    <location>
        <begin position="1314"/>
        <end position="1326"/>
    </location>
</feature>
<feature type="compositionally biased region" description="Low complexity" evidence="2">
    <location>
        <begin position="333"/>
        <end position="349"/>
    </location>
</feature>
<feature type="compositionally biased region" description="Polar residues" evidence="2">
    <location>
        <begin position="607"/>
        <end position="619"/>
    </location>
</feature>
<organism evidence="4 5">
    <name type="scientific">Smittium culicis</name>
    <dbReference type="NCBI Taxonomy" id="133412"/>
    <lineage>
        <taxon>Eukaryota</taxon>
        <taxon>Fungi</taxon>
        <taxon>Fungi incertae sedis</taxon>
        <taxon>Zoopagomycota</taxon>
        <taxon>Kickxellomycotina</taxon>
        <taxon>Harpellomycetes</taxon>
        <taxon>Harpellales</taxon>
        <taxon>Legeriomycetaceae</taxon>
        <taxon>Smittium</taxon>
    </lineage>
</organism>
<feature type="compositionally biased region" description="Polar residues" evidence="2">
    <location>
        <begin position="667"/>
        <end position="682"/>
    </location>
</feature>
<feature type="region of interest" description="Disordered" evidence="2">
    <location>
        <begin position="2058"/>
        <end position="2080"/>
    </location>
</feature>
<feature type="region of interest" description="Disordered" evidence="2">
    <location>
        <begin position="1061"/>
        <end position="1095"/>
    </location>
</feature>
<dbReference type="PROSITE" id="PS50003">
    <property type="entry name" value="PH_DOMAIN"/>
    <property type="match status" value="1"/>
</dbReference>
<feature type="compositionally biased region" description="Polar residues" evidence="2">
    <location>
        <begin position="2112"/>
        <end position="2124"/>
    </location>
</feature>
<protein>
    <recommendedName>
        <fullName evidence="3">PH domain-containing protein</fullName>
    </recommendedName>
</protein>
<accession>A0A1R1Y3Y9</accession>
<feature type="region of interest" description="Disordered" evidence="2">
    <location>
        <begin position="1"/>
        <end position="87"/>
    </location>
</feature>
<gene>
    <name evidence="4" type="ORF">AYI69_g5791</name>
</gene>
<dbReference type="InterPro" id="IPR036770">
    <property type="entry name" value="Ankyrin_rpt-contain_sf"/>
</dbReference>
<dbReference type="EMBL" id="LSSM01002513">
    <property type="protein sequence ID" value="OMJ21456.1"/>
    <property type="molecule type" value="Genomic_DNA"/>
</dbReference>
<proteinExistence type="predicted"/>
<feature type="region of interest" description="Disordered" evidence="2">
    <location>
        <begin position="2828"/>
        <end position="2847"/>
    </location>
</feature>
<feature type="compositionally biased region" description="Polar residues" evidence="2">
    <location>
        <begin position="494"/>
        <end position="521"/>
    </location>
</feature>
<feature type="compositionally biased region" description="Low complexity" evidence="2">
    <location>
        <begin position="655"/>
        <end position="666"/>
    </location>
</feature>
<feature type="compositionally biased region" description="Polar residues" evidence="2">
    <location>
        <begin position="1800"/>
        <end position="1814"/>
    </location>
</feature>
<feature type="domain" description="PH" evidence="3">
    <location>
        <begin position="2948"/>
        <end position="3165"/>
    </location>
</feature>
<feature type="region of interest" description="Disordered" evidence="2">
    <location>
        <begin position="607"/>
        <end position="702"/>
    </location>
</feature>
<dbReference type="SUPFAM" id="SSF48403">
    <property type="entry name" value="Ankyrin repeat"/>
    <property type="match status" value="1"/>
</dbReference>
<evidence type="ECO:0000256" key="1">
    <source>
        <dbReference type="PROSITE-ProRule" id="PRU00023"/>
    </source>
</evidence>
<feature type="region of interest" description="Disordered" evidence="2">
    <location>
        <begin position="891"/>
        <end position="925"/>
    </location>
</feature>
<dbReference type="InterPro" id="IPR011993">
    <property type="entry name" value="PH-like_dom_sf"/>
</dbReference>
<sequence>MFSRKKSKSKKNSSKSSDSSSVSQPDTSDSTPKQKSKVWSKLVTPFEKNSKTKIPSDNSQSPNNNIHTPLSPSSKINSPPSQFYPSSPASQFHNLTLSDQVSGIKHNSSVQDLWFEYIISGDLQKVSYLLTDVPHILSAKKYSPTSYHEALVAIASDALGPDTSQMDGLQVSIIVYKNSHADWRLNRGVSVSGELLSSQQMHEAVLIREQILEIILNAIQPVHLNGNFFGNFKNTTLHLASFFNDINLVSRLLAQGANPVVENSLGFLPEMITTDSSVRTLLVQHQHFLSYEQSYKSAISNPFDLDNASSAFADTESSNSNLSDPGPLMDFDNNTSQFHNSSSSSDNKNPFAKRLSTILEESEDDISFSNHEYNNPQASTNMSLLFSASVATFEGIPILENHNTTPHTVIIQSSYSSGSSSDDSFVSNTKIDSQLAFDPVKSPISSDSNSDHESANFIYQKNTILTPKNPNIKNITDNNSIATPVIEAIDSLNIPPNQKSNSSINIPTTTANNFDPQNKNSLIPDLENAPNNSKNIKSDNSTDPIKSPKSKNNAIFSELDFSSSQWNNRSIRISIDPNTVGDMDLDQIFSNSTESLNKLESNLKSSTFSSQNSSRIIQPSQQQKNSLFSNSKSSSKFLSSSSSIPTEPETSKLHSNLSSDNSTKSSATPQVDIPNSSQNNSEPNRENTDISIPPENSSNQKSISDFDIHLKTHLDSTNCTPSLNQQINSEICNLEKNPDSTSIKINLSDSNNTDPQIFTNDPQYPLDNPKLSSVSKDLFIPENNTDSSDFILPEISITHQKSSKFTNKESLHDNPSLIPGSTSTTPSSDKPNIGLNKYRLPIDLIKPKISIANSTNSYDNPVQFDNSTEINKKLNPQYLEQSNTLILPVDSSQTSNEQAAQTNTSDTKSIDNDSAPTQTTNIKTNDSITDVNSKIVSPIHSQKKNTYFSPKLYDVIMGSKNIPNPISSISSSEKKTTPTKSSTFANLAIANYFSVSPSKKSIGGPPNVSLDSKIDKNSYPSSTPKSYPNRRFTTDSVPVDSFLRSESHNFSQNFANKSVSNLTTNEGDSNSLDNQNKFPEINEPEKSKNSQAIRKLPTVPKLENIKSFGPAEFSSDQSEAYTSDSHLANTLPSKISSQLQDLDIIYDSQFDTTTSDALNSSRSSNKSLLNSSPQLIFNEELVSISSGSGSQVELSSHGSNYSRRRLSQKKRKSIDRRKTEEIFRTELYIKSQQSLHRKQRLIQQEHIDKFGSGFLDNEDSEDSDSFFSQLSRFDSKISFSSARSVSQSKKSSDSSNAQSTSKKSVLTTSSPRTSLKKSKNPTRHKSFGNIPIRPISADSQSMNFPSKVSLPGRHSLGISISGNDSSPLGLPTKLLEASFSGGSFYSAQFRSASSGSHFDNLRKLSFSNSSKYNSSILNSQYSNLNQTSSDLNIKINNSANNFQNSNESSRPVSRASFSTHNSSMILSNAQKSSSIEAPAKLLKPRNSSSNGISYDLGPLLPHGVPTKPRKSSKTNIENVKLASITENSFKVLPITTDSTNLQTSGQPILHDSPSAENKVISSNLASNQNPDQNSENKQPSLRNLKFNDEDMEEALSKSLRALELSKNQKYKVIDLFNKTENIIDNSASAFNKSSDSLKSDFIASSPILNPGIIKNSIEKISITKKKNLKDRRESDILTKIRGSGIVKGRAQMFNNLSDPVISNDSSYITTTGNELSDNKQSNKSLNDNKSLLFSSGSNSSFLTKKKSDGNNNPANLSSSKHALSPYSKSSLSVLSKQAIADESKNNIPTTSKASDRSPHLDQNFSSTNSENTPNVFYPSRPGIPSKFVDTESDNNSTLMYQGRDYTSEDSRAILSSGKSNNSKSIINIDSGLSDSSYIKSFPSISKSSNLSTVINSNFIPGYDSSSISSQPGDLFYKNTSSSDTNTFGKSVYENFRDISLNSKISKEFDSIPAGIVAKRMILQSSSTSPIKGTINDFKSNSKSNVIDNSNIFQKNSDLHNIPQKLFSGFKDHKINQVLQTSDKLLNLSNKVHNTQMSNNNSKSISTLYLVPLSKNSSGINDSNKSSLQQNNPNSANEYSSQELRSIAGINNSYTSDNNSIYLSPNVTGNFDNFQDSNSQNNVFNDHSEQKTNNKNRSDELIEMAIDLVNNDSLIIHGSESIFSSIEFDNPSNYSGSNRSIFSKKSTSNPRFKKTNNLSSNSLNEFLHKSDSLETPYLDNTNSNFISANSKSPSILHTSPNNSNLDYSLTGKLNELYLSYAASKALLIGKENIFYEKISPGGNRSQNSPSSTSSNHNIIFPSNNGLSVIDEKFDTYIPINNPAIIAFPVNKISNNFIHEKPINEGTKFSDYKNNFTIESNLKNAVNNTRMNFFDEVDKAIKLKLQNSSGLVAIKASPSASSSLKSTEYASKTDLSDKNNAFSSLSSSRHSPSSLPWFITPLNGSTINNFFSLPKPRQMPGYLYLKILSIEDLIDLKGHSYLANNNLSGKTIFGYKIVLVVRNGIDTKASIPITINSSGKMQVNQEFIVLIDPSKPITIWLRIQAIASNPSNKRSSHQESKVTPFNNKRFSIFNNNFFKSGFSNKKAKQPTQNIPLNAPIKKKNKFLQKLANFDNLCLPLFSNNFCQNTRSSKLGTSGIKRKPVKSVFKGISNLDYFDELESPKNVNESLNRRHSAPPDALFKQFKVKSFDGKKSSDSNSYLNRDSAITETSSSQHINDKIPGNAQKNSADYYKSFDLVPPLSPQILVSEERGYSSDVGFDSINKTIRSIKESIKRYKSKPKSSKKVFKLSGSTIFTPKELIKQEKKISVVYSREKSILLDHIREEDYSGNAHISSSSDDEDVESDNDLDPKTETIGCAAIHVGDMIDEVYLKTLIDSWDVVSVWDPLMVCRLQLQLFYIPISLSTKILSCEDITKINLNTINYPIITNGLPKSINYCQMGIGTIEWHNRTWSTGFLSQLGGDCLFWRRRFYRLIGGFLVIYKMDNNRSSRCVIDLSAATEIIDLHNTKEMAIRKPAESNNYQGLENKRSNLLSPKAKETKMKPQDANKFEPKLTPKKNLKLKPMPSSNSSSELLIASHSLLNTSPSSSLKISNDYFKEISPSLVKIKPLRPKKSIENLEHNSDLSKNENIKFSFRIVFGVHGAIDFYADNEQELNKWLIALKGMVNKIPKIPLWLVRLIHEDVSLQLCNE</sequence>
<feature type="compositionally biased region" description="Acidic residues" evidence="2">
    <location>
        <begin position="2836"/>
        <end position="2846"/>
    </location>
</feature>
<keyword evidence="5" id="KW-1185">Reference proteome</keyword>
<dbReference type="OrthoDB" id="2123378at2759"/>
<feature type="compositionally biased region" description="Basic residues" evidence="2">
    <location>
        <begin position="1"/>
        <end position="13"/>
    </location>
</feature>
<feature type="compositionally biased region" description="Low complexity" evidence="2">
    <location>
        <begin position="14"/>
        <end position="30"/>
    </location>
</feature>
<feature type="region of interest" description="Disordered" evidence="2">
    <location>
        <begin position="2112"/>
        <end position="2132"/>
    </location>
</feature>
<dbReference type="PROSITE" id="PS50088">
    <property type="entry name" value="ANK_REPEAT"/>
    <property type="match status" value="1"/>
</dbReference>
<feature type="compositionally biased region" description="Low complexity" evidence="2">
    <location>
        <begin position="620"/>
        <end position="648"/>
    </location>
</feature>
<feature type="region of interest" description="Disordered" evidence="2">
    <location>
        <begin position="1284"/>
        <end position="1348"/>
    </location>
</feature>
<evidence type="ECO:0000256" key="2">
    <source>
        <dbReference type="SAM" id="MobiDB-lite"/>
    </source>
</evidence>
<dbReference type="InterPro" id="IPR002110">
    <property type="entry name" value="Ankyrin_rpt"/>
</dbReference>
<feature type="region of interest" description="Disordered" evidence="2">
    <location>
        <begin position="3014"/>
        <end position="3050"/>
    </location>
</feature>
<feature type="compositionally biased region" description="Polar residues" evidence="2">
    <location>
        <begin position="314"/>
        <end position="323"/>
    </location>
</feature>
<dbReference type="Gene3D" id="2.30.29.30">
    <property type="entry name" value="Pleckstrin-homology domain (PH domain)/Phosphotyrosine-binding domain (PTB)"/>
    <property type="match status" value="1"/>
</dbReference>
<feature type="repeat" description="ANK" evidence="1">
    <location>
        <begin position="232"/>
        <end position="264"/>
    </location>
</feature>
<feature type="region of interest" description="Disordered" evidence="2">
    <location>
        <begin position="996"/>
        <end position="1032"/>
    </location>
</feature>
<feature type="compositionally biased region" description="Polar residues" evidence="2">
    <location>
        <begin position="529"/>
        <end position="551"/>
    </location>
</feature>
<dbReference type="SUPFAM" id="SSF50729">
    <property type="entry name" value="PH domain-like"/>
    <property type="match status" value="1"/>
</dbReference>
<feature type="region of interest" description="Disordered" evidence="2">
    <location>
        <begin position="1189"/>
        <end position="1215"/>
    </location>
</feature>
<feature type="compositionally biased region" description="Polar residues" evidence="2">
    <location>
        <begin position="52"/>
        <end position="87"/>
    </location>
</feature>
<feature type="compositionally biased region" description="Basic residues" evidence="2">
    <location>
        <begin position="1202"/>
        <end position="1215"/>
    </location>
</feature>
<feature type="region of interest" description="Disordered" evidence="2">
    <location>
        <begin position="493"/>
        <end position="551"/>
    </location>
</feature>
<comment type="caution">
    <text evidence="4">The sequence shown here is derived from an EMBL/GenBank/DDBJ whole genome shotgun (WGS) entry which is preliminary data.</text>
</comment>
<feature type="compositionally biased region" description="Polar residues" evidence="2">
    <location>
        <begin position="1749"/>
        <end position="1761"/>
    </location>
</feature>
<dbReference type="InterPro" id="IPR001849">
    <property type="entry name" value="PH_domain"/>
</dbReference>
<feature type="compositionally biased region" description="Polar residues" evidence="2">
    <location>
        <begin position="1337"/>
        <end position="1346"/>
    </location>
</feature>
<feature type="compositionally biased region" description="Basic and acidic residues" evidence="2">
    <location>
        <begin position="3034"/>
        <end position="3050"/>
    </location>
</feature>
<evidence type="ECO:0000313" key="4">
    <source>
        <dbReference type="EMBL" id="OMJ21456.1"/>
    </source>
</evidence>
<feature type="region of interest" description="Disordered" evidence="2">
    <location>
        <begin position="1742"/>
        <end position="1763"/>
    </location>
</feature>
<feature type="compositionally biased region" description="Low complexity" evidence="2">
    <location>
        <begin position="1284"/>
        <end position="1310"/>
    </location>
</feature>
<evidence type="ECO:0000313" key="5">
    <source>
        <dbReference type="Proteomes" id="UP000187429"/>
    </source>
</evidence>
<reference evidence="5" key="1">
    <citation type="submission" date="2017-01" db="EMBL/GenBank/DDBJ databases">
        <authorList>
            <person name="Wang Y."/>
            <person name="White M."/>
            <person name="Kvist S."/>
            <person name="Moncalvo J.-M."/>
        </authorList>
    </citation>
    <scope>NUCLEOTIDE SEQUENCE [LARGE SCALE GENOMIC DNA]</scope>
    <source>
        <strain evidence="5">ID-206-W2</strain>
    </source>
</reference>
<feature type="region of interest" description="Disordered" evidence="2">
    <location>
        <begin position="314"/>
        <end position="350"/>
    </location>
</feature>
<dbReference type="Proteomes" id="UP000187429">
    <property type="component" value="Unassembled WGS sequence"/>
</dbReference>
<name>A0A1R1Y3Y9_9FUNG</name>
<evidence type="ECO:0000259" key="3">
    <source>
        <dbReference type="PROSITE" id="PS50003"/>
    </source>
</evidence>
<feature type="compositionally biased region" description="Polar residues" evidence="2">
    <location>
        <begin position="819"/>
        <end position="830"/>
    </location>
</feature>
<feature type="region of interest" description="Disordered" evidence="2">
    <location>
        <begin position="802"/>
        <end position="833"/>
    </location>
</feature>
<feature type="compositionally biased region" description="Polar residues" evidence="2">
    <location>
        <begin position="1061"/>
        <end position="1077"/>
    </location>
</feature>